<dbReference type="Proteomes" id="UP000241436">
    <property type="component" value="Unassembled WGS sequence"/>
</dbReference>
<proteinExistence type="predicted"/>
<dbReference type="InterPro" id="IPR003735">
    <property type="entry name" value="Metal_Tscrpt_repr"/>
</dbReference>
<accession>A0A2T4TYN5</accession>
<comment type="caution">
    <text evidence="1">The sequence shown here is derived from an EMBL/GenBank/DDBJ whole genome shotgun (WGS) entry which is preliminary data.</text>
</comment>
<dbReference type="CDD" id="cd10148">
    <property type="entry name" value="CsoR-like_DUF156"/>
    <property type="match status" value="1"/>
</dbReference>
<dbReference type="RefSeq" id="WP_107562031.1">
    <property type="nucleotide sequence ID" value="NZ_NVQC01000017.1"/>
</dbReference>
<dbReference type="Pfam" id="PF02583">
    <property type="entry name" value="Trns_repr_metal"/>
    <property type="match status" value="1"/>
</dbReference>
<dbReference type="InterPro" id="IPR038390">
    <property type="entry name" value="Metal_Tscrpt_repr_sf"/>
</dbReference>
<keyword evidence="2" id="KW-1185">Reference proteome</keyword>
<organism evidence="1 2">
    <name type="scientific">Candidatus Methylomirabilis limnetica</name>
    <dbReference type="NCBI Taxonomy" id="2033718"/>
    <lineage>
        <taxon>Bacteria</taxon>
        <taxon>Candidatus Methylomirabilota</taxon>
        <taxon>Candidatus Methylomirabilia</taxon>
        <taxon>Candidatus Methylomirabilales</taxon>
        <taxon>Candidatus Methylomirabilaceae</taxon>
        <taxon>Candidatus Methylomirabilis</taxon>
    </lineage>
</organism>
<dbReference type="OrthoDB" id="9811244at2"/>
<sequence>MIDEETKQKAMGRLSRIEGQVQGVQRMVEEGKYCVDILLQLSAVHGALEQVRKILLGRHIESCVAEAIASGRAEDRQKKIEELLEVFARYGR</sequence>
<reference evidence="1 2" key="1">
    <citation type="submission" date="2017-09" db="EMBL/GenBank/DDBJ databases">
        <title>Bloom of a denitrifying methanotroph, Candidatus Methylomirabilis limnetica, in a deep stratified lake.</title>
        <authorList>
            <person name="Graf J.S."/>
            <person name="Marchant H.K."/>
            <person name="Tienken D."/>
            <person name="Hach P.F."/>
            <person name="Brand A."/>
            <person name="Schubert C.J."/>
            <person name="Kuypers M.M."/>
            <person name="Milucka J."/>
        </authorList>
    </citation>
    <scope>NUCLEOTIDE SEQUENCE [LARGE SCALE GENOMIC DNA]</scope>
    <source>
        <strain evidence="1 2">Zug</strain>
    </source>
</reference>
<evidence type="ECO:0000313" key="2">
    <source>
        <dbReference type="Proteomes" id="UP000241436"/>
    </source>
</evidence>
<gene>
    <name evidence="1" type="ORF">CLG94_06145</name>
</gene>
<evidence type="ECO:0000313" key="1">
    <source>
        <dbReference type="EMBL" id="PTL36234.1"/>
    </source>
</evidence>
<dbReference type="AlphaFoldDB" id="A0A2T4TYN5"/>
<reference evidence="2" key="2">
    <citation type="journal article" date="2018" name="Environ. Microbiol.">
        <title>Bloom of a denitrifying methanotroph, 'Candidatus Methylomirabilis limnetica', in a deep stratified lake.</title>
        <authorList>
            <person name="Graf J.S."/>
            <person name="Mayr M.J."/>
            <person name="Marchant H.K."/>
            <person name="Tienken D."/>
            <person name="Hach P.F."/>
            <person name="Brand A."/>
            <person name="Schubert C.J."/>
            <person name="Kuypers M.M."/>
            <person name="Milucka J."/>
        </authorList>
    </citation>
    <scope>NUCLEOTIDE SEQUENCE [LARGE SCALE GENOMIC DNA]</scope>
    <source>
        <strain evidence="2">Zug</strain>
    </source>
</reference>
<dbReference type="GO" id="GO:0003677">
    <property type="term" value="F:DNA binding"/>
    <property type="evidence" value="ECO:0007669"/>
    <property type="project" value="InterPro"/>
</dbReference>
<dbReference type="EMBL" id="NVQC01000017">
    <property type="protein sequence ID" value="PTL36234.1"/>
    <property type="molecule type" value="Genomic_DNA"/>
</dbReference>
<dbReference type="Gene3D" id="1.20.58.1000">
    <property type="entry name" value="Metal-sensitive repressor, helix protomer"/>
    <property type="match status" value="1"/>
</dbReference>
<dbReference type="GO" id="GO:0045892">
    <property type="term" value="P:negative regulation of DNA-templated transcription"/>
    <property type="evidence" value="ECO:0007669"/>
    <property type="project" value="UniProtKB-ARBA"/>
</dbReference>
<protein>
    <submittedName>
        <fullName evidence="1">Transcriptional regulator</fullName>
    </submittedName>
</protein>
<dbReference type="GO" id="GO:0046872">
    <property type="term" value="F:metal ion binding"/>
    <property type="evidence" value="ECO:0007669"/>
    <property type="project" value="InterPro"/>
</dbReference>
<name>A0A2T4TYN5_9BACT</name>
<dbReference type="PANTHER" id="PTHR33677">
    <property type="entry name" value="TRANSCRIPTIONAL REPRESSOR FRMR-RELATED"/>
    <property type="match status" value="1"/>
</dbReference>